<feature type="non-terminal residue" evidence="8">
    <location>
        <position position="1"/>
    </location>
</feature>
<accession>A0ABU8YZX8</accession>
<keyword evidence="4" id="KW-0238">DNA-binding</keyword>
<evidence type="ECO:0000313" key="8">
    <source>
        <dbReference type="EMBL" id="MEK0189631.1"/>
    </source>
</evidence>
<evidence type="ECO:0000256" key="6">
    <source>
        <dbReference type="PROSITE-ProRule" id="PRU00169"/>
    </source>
</evidence>
<dbReference type="Gene3D" id="3.40.50.2300">
    <property type="match status" value="1"/>
</dbReference>
<evidence type="ECO:0000256" key="2">
    <source>
        <dbReference type="ARBA" id="ARBA00023012"/>
    </source>
</evidence>
<dbReference type="PROSITE" id="PS50110">
    <property type="entry name" value="RESPONSE_REGULATORY"/>
    <property type="match status" value="1"/>
</dbReference>
<keyword evidence="9" id="KW-1185">Reference proteome</keyword>
<dbReference type="InterPro" id="IPR039420">
    <property type="entry name" value="WalR-like"/>
</dbReference>
<dbReference type="RefSeq" id="WP_340542748.1">
    <property type="nucleotide sequence ID" value="NZ_JBBLXS010001450.1"/>
</dbReference>
<reference evidence="8 9" key="1">
    <citation type="journal article" date="2020" name="Harmful Algae">
        <title>Molecular and morphological characterization of a novel dihydroanatoxin-a producing Microcoleus species (cyanobacteria) from the Russian River, California, USA.</title>
        <authorList>
            <person name="Conklin K.Y."/>
            <person name="Stancheva R."/>
            <person name="Otten T.G."/>
            <person name="Fadness R."/>
            <person name="Boyer G.L."/>
            <person name="Read B."/>
            <person name="Zhang X."/>
            <person name="Sheath R.G."/>
        </authorList>
    </citation>
    <scope>NUCLEOTIDE SEQUENCE [LARGE SCALE GENOMIC DNA]</scope>
    <source>
        <strain evidence="8 9">PTRS2</strain>
    </source>
</reference>
<feature type="domain" description="Response regulatory" evidence="7">
    <location>
        <begin position="1"/>
        <end position="92"/>
    </location>
</feature>
<evidence type="ECO:0000256" key="5">
    <source>
        <dbReference type="ARBA" id="ARBA00023163"/>
    </source>
</evidence>
<dbReference type="Proteomes" id="UP001384579">
    <property type="component" value="Unassembled WGS sequence"/>
</dbReference>
<sequence length="136" mass="15303">LVARTGESAITKAEYSMPDLILLDVLMPPGIDGFETCQHLKAKDSTKDIPIIFMTALDETENKVKGFDLGAVDYVTKPIQNEEVLARVKAHLSIRNLTKKLQAQNEQMQQEIADRQLAQVSLRQLAEQLEKRVAER</sequence>
<keyword evidence="1 6" id="KW-0597">Phosphoprotein</keyword>
<dbReference type="InterPro" id="IPR011006">
    <property type="entry name" value="CheY-like_superfamily"/>
</dbReference>
<dbReference type="SMART" id="SM00448">
    <property type="entry name" value="REC"/>
    <property type="match status" value="1"/>
</dbReference>
<evidence type="ECO:0000256" key="3">
    <source>
        <dbReference type="ARBA" id="ARBA00023015"/>
    </source>
</evidence>
<dbReference type="SUPFAM" id="SSF52172">
    <property type="entry name" value="CheY-like"/>
    <property type="match status" value="1"/>
</dbReference>
<protein>
    <submittedName>
        <fullName evidence="8">Response regulator</fullName>
    </submittedName>
</protein>
<dbReference type="Pfam" id="PF00072">
    <property type="entry name" value="Response_reg"/>
    <property type="match status" value="1"/>
</dbReference>
<keyword evidence="3" id="KW-0805">Transcription regulation</keyword>
<dbReference type="InterPro" id="IPR001789">
    <property type="entry name" value="Sig_transdc_resp-reg_receiver"/>
</dbReference>
<evidence type="ECO:0000313" key="9">
    <source>
        <dbReference type="Proteomes" id="UP001384579"/>
    </source>
</evidence>
<dbReference type="PANTHER" id="PTHR48111">
    <property type="entry name" value="REGULATOR OF RPOS"/>
    <property type="match status" value="1"/>
</dbReference>
<evidence type="ECO:0000259" key="7">
    <source>
        <dbReference type="PROSITE" id="PS50110"/>
    </source>
</evidence>
<feature type="non-terminal residue" evidence="8">
    <location>
        <position position="136"/>
    </location>
</feature>
<evidence type="ECO:0000256" key="4">
    <source>
        <dbReference type="ARBA" id="ARBA00023125"/>
    </source>
</evidence>
<dbReference type="PANTHER" id="PTHR48111:SF1">
    <property type="entry name" value="TWO-COMPONENT RESPONSE REGULATOR ORR33"/>
    <property type="match status" value="1"/>
</dbReference>
<evidence type="ECO:0000256" key="1">
    <source>
        <dbReference type="ARBA" id="ARBA00022553"/>
    </source>
</evidence>
<comment type="caution">
    <text evidence="8">The sequence shown here is derived from an EMBL/GenBank/DDBJ whole genome shotgun (WGS) entry which is preliminary data.</text>
</comment>
<gene>
    <name evidence="8" type="ORF">WMG39_33015</name>
</gene>
<keyword evidence="5" id="KW-0804">Transcription</keyword>
<organism evidence="8 9">
    <name type="scientific">Microcoleus anatoxicus PTRS2</name>
    <dbReference type="NCBI Taxonomy" id="2705321"/>
    <lineage>
        <taxon>Bacteria</taxon>
        <taxon>Bacillati</taxon>
        <taxon>Cyanobacteriota</taxon>
        <taxon>Cyanophyceae</taxon>
        <taxon>Oscillatoriophycideae</taxon>
        <taxon>Oscillatoriales</taxon>
        <taxon>Microcoleaceae</taxon>
        <taxon>Microcoleus</taxon>
        <taxon>Microcoleus anatoxicus</taxon>
    </lineage>
</organism>
<name>A0ABU8YZX8_9CYAN</name>
<feature type="modified residue" description="4-aspartylphosphate" evidence="6">
    <location>
        <position position="24"/>
    </location>
</feature>
<dbReference type="EMBL" id="JBBLXS010001450">
    <property type="protein sequence ID" value="MEK0189631.1"/>
    <property type="molecule type" value="Genomic_DNA"/>
</dbReference>
<keyword evidence="2" id="KW-0902">Two-component regulatory system</keyword>
<proteinExistence type="predicted"/>